<dbReference type="EMBL" id="CP046172">
    <property type="protein sequence ID" value="QIS14654.1"/>
    <property type="molecule type" value="Genomic_DNA"/>
</dbReference>
<dbReference type="InterPro" id="IPR029044">
    <property type="entry name" value="Nucleotide-diphossugar_trans"/>
</dbReference>
<name>A0A6G9YN67_9NOCA</name>
<protein>
    <submittedName>
        <fullName evidence="2">Glycosyltransferase</fullName>
    </submittedName>
</protein>
<proteinExistence type="predicted"/>
<dbReference type="RefSeq" id="WP_167477027.1">
    <property type="nucleotide sequence ID" value="NZ_CP046172.1"/>
</dbReference>
<keyword evidence="2" id="KW-0808">Transferase</keyword>
<keyword evidence="3" id="KW-1185">Reference proteome</keyword>
<dbReference type="KEGG" id="nah:F5544_34095"/>
<dbReference type="Gene3D" id="3.90.550.10">
    <property type="entry name" value="Spore Coat Polysaccharide Biosynthesis Protein SpsA, Chain A"/>
    <property type="match status" value="1"/>
</dbReference>
<feature type="domain" description="Glycosyltransferase 2-like" evidence="1">
    <location>
        <begin position="7"/>
        <end position="165"/>
    </location>
</feature>
<dbReference type="AlphaFoldDB" id="A0A6G9YN67"/>
<dbReference type="PANTHER" id="PTHR43685:SF2">
    <property type="entry name" value="GLYCOSYLTRANSFERASE 2-LIKE DOMAIN-CONTAINING PROTEIN"/>
    <property type="match status" value="1"/>
</dbReference>
<reference evidence="2 3" key="1">
    <citation type="journal article" date="2019" name="ACS Chem. Biol.">
        <title>Identification and Mobilization of a Cryptic Antibiotic Biosynthesis Gene Locus from a Human-Pathogenic Nocardia Isolate.</title>
        <authorList>
            <person name="Herisse M."/>
            <person name="Ishida K."/>
            <person name="Porter J.L."/>
            <person name="Howden B."/>
            <person name="Hertweck C."/>
            <person name="Stinear T.P."/>
            <person name="Pidot S.J."/>
        </authorList>
    </citation>
    <scope>NUCLEOTIDE SEQUENCE [LARGE SCALE GENOMIC DNA]</scope>
    <source>
        <strain evidence="2 3">AUSMDU00012717</strain>
    </source>
</reference>
<evidence type="ECO:0000313" key="2">
    <source>
        <dbReference type="EMBL" id="QIS14654.1"/>
    </source>
</evidence>
<dbReference type="SUPFAM" id="SSF53448">
    <property type="entry name" value="Nucleotide-diphospho-sugar transferases"/>
    <property type="match status" value="1"/>
</dbReference>
<dbReference type="Pfam" id="PF00535">
    <property type="entry name" value="Glycos_transf_2"/>
    <property type="match status" value="1"/>
</dbReference>
<dbReference type="Proteomes" id="UP000503540">
    <property type="component" value="Chromosome"/>
</dbReference>
<dbReference type="GO" id="GO:0016740">
    <property type="term" value="F:transferase activity"/>
    <property type="evidence" value="ECO:0007669"/>
    <property type="project" value="UniProtKB-KW"/>
</dbReference>
<dbReference type="PANTHER" id="PTHR43685">
    <property type="entry name" value="GLYCOSYLTRANSFERASE"/>
    <property type="match status" value="1"/>
</dbReference>
<dbReference type="InterPro" id="IPR050834">
    <property type="entry name" value="Glycosyltransf_2"/>
</dbReference>
<organism evidence="2 3">
    <name type="scientific">Nocardia arthritidis</name>
    <dbReference type="NCBI Taxonomy" id="228602"/>
    <lineage>
        <taxon>Bacteria</taxon>
        <taxon>Bacillati</taxon>
        <taxon>Actinomycetota</taxon>
        <taxon>Actinomycetes</taxon>
        <taxon>Mycobacteriales</taxon>
        <taxon>Nocardiaceae</taxon>
        <taxon>Nocardia</taxon>
    </lineage>
</organism>
<sequence>MVARSVSIVIPVFISDAEGLGFLDVQLGAIAEQDYVGPLEVVVADNGSPTFVRRHILEHPLREKLDLKWVDASAHKGAAFARNIGADHAEGEILLFCDHDDKAYPNWARRLVEFLEEGYDLVCSAVEGKSLNADNPRGVADVPAPDKFQPAGVFAPIIIAGSTACRAEVYRKLGGMDVTYPANEDVEFGWRVHNAGYRTGFLPEALLAYRYRPGFKPGYRQGRSRGIGLARLNAEYPGNGMPEIRLPELLVRICGLAVARGLVSEERGLLLGIAVGQLRGGARYHTLRWL</sequence>
<evidence type="ECO:0000313" key="3">
    <source>
        <dbReference type="Proteomes" id="UP000503540"/>
    </source>
</evidence>
<dbReference type="InterPro" id="IPR001173">
    <property type="entry name" value="Glyco_trans_2-like"/>
</dbReference>
<gene>
    <name evidence="2" type="ORF">F5544_34095</name>
</gene>
<accession>A0A6G9YN67</accession>
<evidence type="ECO:0000259" key="1">
    <source>
        <dbReference type="Pfam" id="PF00535"/>
    </source>
</evidence>